<dbReference type="EnsemblMetazoa" id="AAEL012676-RC">
    <property type="protein sequence ID" value="AAEL012676-PC"/>
    <property type="gene ID" value="AAEL012676"/>
</dbReference>
<evidence type="ECO:0000256" key="1">
    <source>
        <dbReference type="ARBA" id="ARBA00022722"/>
    </source>
</evidence>
<evidence type="ECO:0000259" key="5">
    <source>
        <dbReference type="SMART" id="SM00474"/>
    </source>
</evidence>
<dbReference type="GO" id="GO:0008408">
    <property type="term" value="F:3'-5' exonuclease activity"/>
    <property type="evidence" value="ECO:0007669"/>
    <property type="project" value="InterPro"/>
</dbReference>
<dbReference type="KEGG" id="aag:5576665"/>
<dbReference type="InterPro" id="IPR051132">
    <property type="entry name" value="3-5_Exonuclease_domain"/>
</dbReference>
<dbReference type="PANTHER" id="PTHR13620:SF104">
    <property type="entry name" value="EXONUCLEASE 3'-5' DOMAIN-CONTAINING PROTEIN 2"/>
    <property type="match status" value="1"/>
</dbReference>
<evidence type="ECO:0000313" key="6">
    <source>
        <dbReference type="EnsemblMetazoa" id="AAEL012676-PE"/>
    </source>
</evidence>
<dbReference type="GO" id="GO:0006139">
    <property type="term" value="P:nucleobase-containing compound metabolic process"/>
    <property type="evidence" value="ECO:0007669"/>
    <property type="project" value="InterPro"/>
</dbReference>
<accession>A0A8W7I6N1</accession>
<evidence type="ECO:0000313" key="7">
    <source>
        <dbReference type="Proteomes" id="UP000008820"/>
    </source>
</evidence>
<name>A0A8W7I6N1_AEDAE</name>
<dbReference type="InterPro" id="IPR002562">
    <property type="entry name" value="3'-5'_exonuclease_dom"/>
</dbReference>
<evidence type="ECO:0000256" key="3">
    <source>
        <dbReference type="ARBA" id="ARBA00022839"/>
    </source>
</evidence>
<dbReference type="OrthoDB" id="7790835at2759"/>
<dbReference type="Gene3D" id="3.30.420.10">
    <property type="entry name" value="Ribonuclease H-like superfamily/Ribonuclease H"/>
    <property type="match status" value="1"/>
</dbReference>
<evidence type="ECO:0000256" key="4">
    <source>
        <dbReference type="SAM" id="MobiDB-lite"/>
    </source>
</evidence>
<feature type="domain" description="3'-5' exonuclease" evidence="5">
    <location>
        <begin position="20"/>
        <end position="198"/>
    </location>
</feature>
<dbReference type="EnsemblMetazoa" id="AAEL012676-RE">
    <property type="protein sequence ID" value="AAEL012676-PE"/>
    <property type="gene ID" value="AAEL012676"/>
</dbReference>
<dbReference type="Proteomes" id="UP000008820">
    <property type="component" value="Chromosome 3"/>
</dbReference>
<reference evidence="6" key="2">
    <citation type="submission" date="2022-10" db="UniProtKB">
        <authorList>
            <consortium name="EnsemblMetazoa"/>
        </authorList>
    </citation>
    <scope>IDENTIFICATION</scope>
    <source>
        <strain evidence="6">LVP_AGWG</strain>
    </source>
</reference>
<dbReference type="SMART" id="SM00474">
    <property type="entry name" value="35EXOc"/>
    <property type="match status" value="1"/>
</dbReference>
<dbReference type="InterPro" id="IPR012337">
    <property type="entry name" value="RNaseH-like_sf"/>
</dbReference>
<dbReference type="SUPFAM" id="SSF53098">
    <property type="entry name" value="Ribonuclease H-like"/>
    <property type="match status" value="1"/>
</dbReference>
<sequence>MTDNSCQLPPLAIDISRYKVHVVGDYATCQDFTLQLKLHCEDYPVLGFDCEWWCTSSMGNNRKVALLQLASAGGLCILVQMTRLHSIPQELSDLLHNDRILKVGIGPLADGIKLHQDYGLALRGTMDLQTLAQRLDVPVPYGMKALAKSVLGFEMDKKKNVILSNWERPLLTKRQIDYASKDAIVGLEIFRAFNQRIQLCEMEPFRDVRYQIPKVPKLKKPPPPPKRPQKRQKPHAKRMRLDVRQAQQLQGHLYTEF</sequence>
<keyword evidence="2" id="KW-0378">Hydrolase</keyword>
<dbReference type="PANTHER" id="PTHR13620">
    <property type="entry name" value="3-5 EXONUCLEASE"/>
    <property type="match status" value="1"/>
</dbReference>
<keyword evidence="3" id="KW-0269">Exonuclease</keyword>
<dbReference type="OMA" id="NSERCHY"/>
<dbReference type="CDD" id="cd06141">
    <property type="entry name" value="WRN_exo"/>
    <property type="match status" value="1"/>
</dbReference>
<dbReference type="Pfam" id="PF01612">
    <property type="entry name" value="DNA_pol_A_exo1"/>
    <property type="match status" value="1"/>
</dbReference>
<keyword evidence="1" id="KW-0540">Nuclease</keyword>
<dbReference type="GO" id="GO:0005634">
    <property type="term" value="C:nucleus"/>
    <property type="evidence" value="ECO:0007669"/>
    <property type="project" value="TreeGrafter"/>
</dbReference>
<dbReference type="EnsemblMetazoa" id="AAEL012676-RD">
    <property type="protein sequence ID" value="AAEL012676-PD"/>
    <property type="gene ID" value="AAEL012676"/>
</dbReference>
<evidence type="ECO:0000256" key="2">
    <source>
        <dbReference type="ARBA" id="ARBA00022801"/>
    </source>
</evidence>
<keyword evidence="7" id="KW-1185">Reference proteome</keyword>
<feature type="compositionally biased region" description="Basic residues" evidence="4">
    <location>
        <begin position="227"/>
        <end position="238"/>
    </location>
</feature>
<dbReference type="GO" id="GO:0005737">
    <property type="term" value="C:cytoplasm"/>
    <property type="evidence" value="ECO:0007669"/>
    <property type="project" value="TreeGrafter"/>
</dbReference>
<proteinExistence type="predicted"/>
<dbReference type="AlphaFoldDB" id="A0A8W7I6N1"/>
<gene>
    <name evidence="6" type="primary">5576665</name>
</gene>
<organism evidence="6 7">
    <name type="scientific">Aedes aegypti</name>
    <name type="common">Yellowfever mosquito</name>
    <name type="synonym">Culex aegypti</name>
    <dbReference type="NCBI Taxonomy" id="7159"/>
    <lineage>
        <taxon>Eukaryota</taxon>
        <taxon>Metazoa</taxon>
        <taxon>Ecdysozoa</taxon>
        <taxon>Arthropoda</taxon>
        <taxon>Hexapoda</taxon>
        <taxon>Insecta</taxon>
        <taxon>Pterygota</taxon>
        <taxon>Neoptera</taxon>
        <taxon>Endopterygota</taxon>
        <taxon>Diptera</taxon>
        <taxon>Nematocera</taxon>
        <taxon>Culicoidea</taxon>
        <taxon>Culicidae</taxon>
        <taxon>Culicinae</taxon>
        <taxon>Aedini</taxon>
        <taxon>Aedes</taxon>
        <taxon>Stegomyia</taxon>
    </lineage>
</organism>
<dbReference type="GO" id="GO:0003676">
    <property type="term" value="F:nucleic acid binding"/>
    <property type="evidence" value="ECO:0007669"/>
    <property type="project" value="InterPro"/>
</dbReference>
<reference evidence="6 7" key="1">
    <citation type="submission" date="2017-06" db="EMBL/GenBank/DDBJ databases">
        <title>Aedes aegypti genome working group (AGWG) sequencing and assembly.</title>
        <authorList>
            <consortium name="Aedes aegypti Genome Working Group (AGWG)"/>
            <person name="Matthews B.J."/>
        </authorList>
    </citation>
    <scope>NUCLEOTIDE SEQUENCE [LARGE SCALE GENOMIC DNA]</scope>
    <source>
        <strain evidence="6 7">LVP_AGWG</strain>
    </source>
</reference>
<feature type="region of interest" description="Disordered" evidence="4">
    <location>
        <begin position="213"/>
        <end position="240"/>
    </location>
</feature>
<dbReference type="InterPro" id="IPR036397">
    <property type="entry name" value="RNaseH_sf"/>
</dbReference>
<protein>
    <recommendedName>
        <fullName evidence="5">3'-5' exonuclease domain-containing protein</fullName>
    </recommendedName>
</protein>